<dbReference type="PANTHER" id="PTHR14490">
    <property type="entry name" value="ZINC FINGER, ZZ TYPE"/>
    <property type="match status" value="1"/>
</dbReference>
<feature type="compositionally biased region" description="Basic and acidic residues" evidence="2">
    <location>
        <begin position="1"/>
        <end position="10"/>
    </location>
</feature>
<evidence type="ECO:0000256" key="1">
    <source>
        <dbReference type="ARBA" id="ARBA00007473"/>
    </source>
</evidence>
<feature type="compositionally biased region" description="Acidic residues" evidence="2">
    <location>
        <begin position="264"/>
        <end position="277"/>
    </location>
</feature>
<dbReference type="OrthoDB" id="10252032at2759"/>
<dbReference type="GO" id="GO:0000447">
    <property type="term" value="P:endonucleolytic cleavage in ITS1 to separate SSU-rRNA from 5.8S rRNA and LSU-rRNA from tricistronic rRNA transcript (SSU-rRNA, 5.8S rRNA, LSU-rRNA)"/>
    <property type="evidence" value="ECO:0007669"/>
    <property type="project" value="TreeGrafter"/>
</dbReference>
<feature type="compositionally biased region" description="Acidic residues" evidence="2">
    <location>
        <begin position="451"/>
        <end position="471"/>
    </location>
</feature>
<dbReference type="InterPro" id="IPR018034">
    <property type="entry name" value="Kri1"/>
</dbReference>
<feature type="compositionally biased region" description="Basic and acidic residues" evidence="2">
    <location>
        <begin position="422"/>
        <end position="433"/>
    </location>
</feature>
<feature type="region of interest" description="Disordered" evidence="2">
    <location>
        <begin position="185"/>
        <end position="237"/>
    </location>
</feature>
<accession>A0A6A6GAT9</accession>
<dbReference type="Pfam" id="PF05178">
    <property type="entry name" value="Kri1"/>
    <property type="match status" value="1"/>
</dbReference>
<dbReference type="Proteomes" id="UP000799538">
    <property type="component" value="Unassembled WGS sequence"/>
</dbReference>
<dbReference type="InterPro" id="IPR024626">
    <property type="entry name" value="Kri1-like_C"/>
</dbReference>
<reference evidence="5" key="1">
    <citation type="journal article" date="2020" name="Stud. Mycol.">
        <title>101 Dothideomycetes genomes: A test case for predicting lifestyles and emergence of pathogens.</title>
        <authorList>
            <person name="Haridas S."/>
            <person name="Albert R."/>
            <person name="Binder M."/>
            <person name="Bloem J."/>
            <person name="LaButti K."/>
            <person name="Salamov A."/>
            <person name="Andreopoulos B."/>
            <person name="Baker S."/>
            <person name="Barry K."/>
            <person name="Bills G."/>
            <person name="Bluhm B."/>
            <person name="Cannon C."/>
            <person name="Castanera R."/>
            <person name="Culley D."/>
            <person name="Daum C."/>
            <person name="Ezra D."/>
            <person name="Gonzalez J."/>
            <person name="Henrissat B."/>
            <person name="Kuo A."/>
            <person name="Liang C."/>
            <person name="Lipzen A."/>
            <person name="Lutzoni F."/>
            <person name="Magnuson J."/>
            <person name="Mondo S."/>
            <person name="Nolan M."/>
            <person name="Ohm R."/>
            <person name="Pangilinan J."/>
            <person name="Park H.-J."/>
            <person name="Ramirez L."/>
            <person name="Alfaro M."/>
            <person name="Sun H."/>
            <person name="Tritt A."/>
            <person name="Yoshinaga Y."/>
            <person name="Zwiers L.-H."/>
            <person name="Turgeon B."/>
            <person name="Goodwin S."/>
            <person name="Spatafora J."/>
            <person name="Crous P."/>
            <person name="Grigoriev I."/>
        </authorList>
    </citation>
    <scope>NUCLEOTIDE SEQUENCE [LARGE SCALE GENOMIC DNA]</scope>
    <source>
        <strain evidence="5">CECT 20119</strain>
    </source>
</reference>
<evidence type="ECO:0000313" key="4">
    <source>
        <dbReference type="EMBL" id="KAF2222719.1"/>
    </source>
</evidence>
<feature type="compositionally biased region" description="Basic and acidic residues" evidence="2">
    <location>
        <begin position="41"/>
        <end position="70"/>
    </location>
</feature>
<feature type="compositionally biased region" description="Low complexity" evidence="2">
    <location>
        <begin position="22"/>
        <end position="34"/>
    </location>
</feature>
<proteinExistence type="inferred from homology"/>
<feature type="region of interest" description="Disordered" evidence="2">
    <location>
        <begin position="1"/>
        <end position="92"/>
    </location>
</feature>
<feature type="region of interest" description="Disordered" evidence="2">
    <location>
        <begin position="259"/>
        <end position="283"/>
    </location>
</feature>
<feature type="region of interest" description="Disordered" evidence="2">
    <location>
        <begin position="615"/>
        <end position="661"/>
    </location>
</feature>
<feature type="region of interest" description="Disordered" evidence="2">
    <location>
        <begin position="402"/>
        <end position="522"/>
    </location>
</feature>
<feature type="compositionally biased region" description="Basic and acidic residues" evidence="2">
    <location>
        <begin position="402"/>
        <end position="413"/>
    </location>
</feature>
<keyword evidence="5" id="KW-1185">Reference proteome</keyword>
<feature type="compositionally biased region" description="Acidic residues" evidence="2">
    <location>
        <begin position="71"/>
        <end position="87"/>
    </location>
</feature>
<gene>
    <name evidence="4" type="ORF">BDZ85DRAFT_264108</name>
</gene>
<dbReference type="EMBL" id="ML992508">
    <property type="protein sequence ID" value="KAF2222719.1"/>
    <property type="molecule type" value="Genomic_DNA"/>
</dbReference>
<dbReference type="GO" id="GO:0030686">
    <property type="term" value="C:90S preribosome"/>
    <property type="evidence" value="ECO:0007669"/>
    <property type="project" value="TreeGrafter"/>
</dbReference>
<feature type="compositionally biased region" description="Polar residues" evidence="2">
    <location>
        <begin position="509"/>
        <end position="519"/>
    </location>
</feature>
<dbReference type="AlphaFoldDB" id="A0A6A6GAT9"/>
<organism evidence="4 5">
    <name type="scientific">Elsinoe ampelina</name>
    <dbReference type="NCBI Taxonomy" id="302913"/>
    <lineage>
        <taxon>Eukaryota</taxon>
        <taxon>Fungi</taxon>
        <taxon>Dikarya</taxon>
        <taxon>Ascomycota</taxon>
        <taxon>Pezizomycotina</taxon>
        <taxon>Dothideomycetes</taxon>
        <taxon>Dothideomycetidae</taxon>
        <taxon>Myriangiales</taxon>
        <taxon>Elsinoaceae</taxon>
        <taxon>Elsinoe</taxon>
    </lineage>
</organism>
<dbReference type="GO" id="GO:0005730">
    <property type="term" value="C:nucleolus"/>
    <property type="evidence" value="ECO:0007669"/>
    <property type="project" value="TreeGrafter"/>
</dbReference>
<feature type="domain" description="Kri1-like C-terminal" evidence="3">
    <location>
        <begin position="501"/>
        <end position="585"/>
    </location>
</feature>
<name>A0A6A6GAT9_9PEZI</name>
<evidence type="ECO:0000313" key="5">
    <source>
        <dbReference type="Proteomes" id="UP000799538"/>
    </source>
</evidence>
<feature type="region of interest" description="Disordered" evidence="2">
    <location>
        <begin position="307"/>
        <end position="331"/>
    </location>
</feature>
<feature type="compositionally biased region" description="Basic and acidic residues" evidence="2">
    <location>
        <begin position="484"/>
        <end position="500"/>
    </location>
</feature>
<feature type="compositionally biased region" description="Basic and acidic residues" evidence="2">
    <location>
        <begin position="224"/>
        <end position="237"/>
    </location>
</feature>
<comment type="similarity">
    <text evidence="1">Belongs to the KRI1 family.</text>
</comment>
<dbReference type="Pfam" id="PF12936">
    <property type="entry name" value="Kri1_C"/>
    <property type="match status" value="1"/>
</dbReference>
<evidence type="ECO:0000259" key="3">
    <source>
        <dbReference type="Pfam" id="PF12936"/>
    </source>
</evidence>
<protein>
    <submittedName>
        <fullName evidence="4">KRI1-like family C-terminal-domain-containing protein</fullName>
    </submittedName>
</protein>
<sequence>MARTTTERPAKRAKLLSDDEASSSGDDAGGVSLSNGAGLKINEEFAKRFEHNKKREERQRLEEKFNRNGDADEDSDSTSEEEDDDGDLVTGELDNEIQATLRALKSKDPRIYDKNVNFYRPLEETLPKPEAEGKKEKPLYLKDYHRQNLLNGVNGDDAQTEIVAATYDQEQDALRANLVGQMHAIASDNDSDEDGFLQKKAAPLHDDVSSQPQPSGVHPSRQHKIQDLDLDNADKDPETYLSNFMAARAWVPDTNSRFAHLDSDDSEEEQRAEEFEDAYNMRFEDPEKANAKLVSFARDMNKYSVRREEKTGRQRAREKEREIKEAAKREKQEERARLRKLRIEEVEEKVKMIKEAAGLGAADIVDLDEWKDVLEGDFDDDSWEREMQKRFGEKYYAGKDDISLSGDEVERSHKSTKPKKPKWNDDINIKDLVPEFEEEEEGLEKPTFTLTDDEDEPTDNDDGDVVMEDDDSSKKVKAPKQKSRKELASEKKRADRKQRAQIESLIDEQLTTEPQSSSAAGFRYRETSPVSYGLSARDILFAEDTQLNSFAGLKKTHAFRDEEKKAKDKKKLGKKARLREWRRETFGTEEGYGGTFAEYVQRKLPEAQAIEEAKAYRQFNGDKRRSHNGSNAKPKEQVNGIVEGERKKSRKRKHKSGGDRE</sequence>
<evidence type="ECO:0000256" key="2">
    <source>
        <dbReference type="SAM" id="MobiDB-lite"/>
    </source>
</evidence>
<dbReference type="PANTHER" id="PTHR14490:SF5">
    <property type="entry name" value="PROTEIN KRI1 HOMOLOG"/>
    <property type="match status" value="1"/>
</dbReference>